<evidence type="ECO:0000256" key="6">
    <source>
        <dbReference type="ARBA" id="ARBA00023273"/>
    </source>
</evidence>
<dbReference type="PROSITE" id="PS51336">
    <property type="entry name" value="DM10"/>
    <property type="match status" value="3"/>
</dbReference>
<keyword evidence="9" id="KW-1185">Reference proteome</keyword>
<evidence type="ECO:0000256" key="2">
    <source>
        <dbReference type="ARBA" id="ARBA00004245"/>
    </source>
</evidence>
<dbReference type="PANTHER" id="PTHR12086:SF9">
    <property type="entry name" value="EF-HAND DOMAIN-CONTAINING PROTEIN 1"/>
    <property type="match status" value="1"/>
</dbReference>
<keyword evidence="4" id="KW-0677">Repeat</keyword>
<feature type="domain" description="DM10" evidence="7">
    <location>
        <begin position="174"/>
        <end position="286"/>
    </location>
</feature>
<comment type="subcellular location">
    <subcellularLocation>
        <location evidence="1">Cell projection</location>
        <location evidence="1">Cilium</location>
    </subcellularLocation>
    <subcellularLocation>
        <location evidence="2">Cytoplasm</location>
        <location evidence="2">Cytoskeleton</location>
    </subcellularLocation>
</comment>
<evidence type="ECO:0000313" key="8">
    <source>
        <dbReference type="EMBL" id="CAL5229660.1"/>
    </source>
</evidence>
<dbReference type="Proteomes" id="UP001497392">
    <property type="component" value="Unassembled WGS sequence"/>
</dbReference>
<proteinExistence type="predicted"/>
<name>A0ABP1GEE9_9CHLO</name>
<evidence type="ECO:0000256" key="1">
    <source>
        <dbReference type="ARBA" id="ARBA00004138"/>
    </source>
</evidence>
<evidence type="ECO:0000256" key="3">
    <source>
        <dbReference type="ARBA" id="ARBA00022490"/>
    </source>
</evidence>
<comment type="caution">
    <text evidence="8">The sequence shown here is derived from an EMBL/GenBank/DDBJ whole genome shotgun (WGS) entry which is preliminary data.</text>
</comment>
<keyword evidence="3" id="KW-0963">Cytoplasm</keyword>
<accession>A0ABP1GEE9</accession>
<evidence type="ECO:0000256" key="5">
    <source>
        <dbReference type="ARBA" id="ARBA00023212"/>
    </source>
</evidence>
<dbReference type="InterPro" id="IPR006602">
    <property type="entry name" value="DM10_dom"/>
</dbReference>
<dbReference type="Pfam" id="PF06565">
    <property type="entry name" value="DM10_dom"/>
    <property type="match status" value="3"/>
</dbReference>
<organism evidence="8 9">
    <name type="scientific">Coccomyxa viridis</name>
    <dbReference type="NCBI Taxonomy" id="1274662"/>
    <lineage>
        <taxon>Eukaryota</taxon>
        <taxon>Viridiplantae</taxon>
        <taxon>Chlorophyta</taxon>
        <taxon>core chlorophytes</taxon>
        <taxon>Trebouxiophyceae</taxon>
        <taxon>Trebouxiophyceae incertae sedis</taxon>
        <taxon>Coccomyxaceae</taxon>
        <taxon>Coccomyxa</taxon>
    </lineage>
</organism>
<evidence type="ECO:0000259" key="7">
    <source>
        <dbReference type="PROSITE" id="PS51336"/>
    </source>
</evidence>
<evidence type="ECO:0000256" key="4">
    <source>
        <dbReference type="ARBA" id="ARBA00022737"/>
    </source>
</evidence>
<sequence>MVARQADVPVWPGPPYVPKVLRWYGYFKEAVPESPRETYRVRRVVLHYYLVDDTMDVEEPKQLNSGIDQGILLKRHKISGDLGRQLTPRDIQAGQIITLYGRTYQITSVDAFTRHYLTERGIPVAPDEQIPACPYDAWLAAHNAPGCPMRSSTLTNTLSGIRTHTGSMKHIEDCGKVLRFFCLWDDRQALFGDRRPYRLHYFLEDGSCEILETREANSGREPFPVFLRRGLLPKDGQPLRPGYAPAISECFGPQDFRIGTTVTMYGRQFLIHDCDAFTRTWLQESLGYSAEDLTALDVREPLPEQRPRELPAHNGFGSWEDSAQNCTSLVPRPPRKDFYKLMNRDRIVLRFAVRLVETPGYPLSETDRKRSFVLSCFLSDDTLAIFEPIMKNSGIVGGKYLERRQVVWPSTNRGIKDTDLFVGAVVPILKRSFELLDADEFTYQYMENNRQVYPLADPQAALATLASAINTGLGAERFRQKLAMLQTNSGLVSLTQAEGVLRSVAGSLSRHQAIAILRQLPRNNAQQVSLDALIGALAL</sequence>
<evidence type="ECO:0000313" key="9">
    <source>
        <dbReference type="Proteomes" id="UP001497392"/>
    </source>
</evidence>
<gene>
    <name evidence="8" type="primary">g13025</name>
    <name evidence="8" type="ORF">VP750_LOCUS11566</name>
</gene>
<feature type="domain" description="DM10" evidence="7">
    <location>
        <begin position="17"/>
        <end position="121"/>
    </location>
</feature>
<dbReference type="PANTHER" id="PTHR12086">
    <property type="entry name" value="EF-HAND DOMAIN C-TERMINAL CONTAINING PROTEIN"/>
    <property type="match status" value="1"/>
</dbReference>
<dbReference type="EMBL" id="CAXHTA020000021">
    <property type="protein sequence ID" value="CAL5229660.1"/>
    <property type="molecule type" value="Genomic_DNA"/>
</dbReference>
<keyword evidence="6" id="KW-0966">Cell projection</keyword>
<dbReference type="InterPro" id="IPR040193">
    <property type="entry name" value="EFHC1/EFHC2/EFHB"/>
</dbReference>
<keyword evidence="5" id="KW-0206">Cytoskeleton</keyword>
<reference evidence="8 9" key="1">
    <citation type="submission" date="2024-06" db="EMBL/GenBank/DDBJ databases">
        <authorList>
            <person name="Kraege A."/>
            <person name="Thomma B."/>
        </authorList>
    </citation>
    <scope>NUCLEOTIDE SEQUENCE [LARGE SCALE GENOMIC DNA]</scope>
</reference>
<dbReference type="SMART" id="SM00676">
    <property type="entry name" value="DM10"/>
    <property type="match status" value="3"/>
</dbReference>
<dbReference type="Gene3D" id="2.30.29.170">
    <property type="match status" value="3"/>
</dbReference>
<protein>
    <submittedName>
        <fullName evidence="8">G13025 protein</fullName>
    </submittedName>
</protein>
<feature type="domain" description="DM10" evidence="7">
    <location>
        <begin position="345"/>
        <end position="450"/>
    </location>
</feature>